<sequence>MGDWNAVVGKEKVNNVTGAFGLERRNERGERLLEFCAKHNSIITNSCFDPHQRRRYTWKMPGDINKYQIDYIYHERRSYPGADIDSDHNLVMMKCELKLKIITDKKKEIVQWKIKNLRDGKISKKYNECTMNLKDKIKLSATKTLGNSNNTARKE</sequence>
<proteinExistence type="predicted"/>
<keyword evidence="2" id="KW-1185">Reference proteome</keyword>
<name>A0A6G0WSR8_APHCR</name>
<dbReference type="InterPro" id="IPR036691">
    <property type="entry name" value="Endo/exonu/phosph_ase_sf"/>
</dbReference>
<protein>
    <recommendedName>
        <fullName evidence="3">Craniofacial development protein 2-like</fullName>
    </recommendedName>
</protein>
<dbReference type="EMBL" id="VUJU01008457">
    <property type="protein sequence ID" value="KAF0730471.1"/>
    <property type="molecule type" value="Genomic_DNA"/>
</dbReference>
<evidence type="ECO:0000313" key="1">
    <source>
        <dbReference type="EMBL" id="KAF0730471.1"/>
    </source>
</evidence>
<organism evidence="1 2">
    <name type="scientific">Aphis craccivora</name>
    <name type="common">Cowpea aphid</name>
    <dbReference type="NCBI Taxonomy" id="307492"/>
    <lineage>
        <taxon>Eukaryota</taxon>
        <taxon>Metazoa</taxon>
        <taxon>Ecdysozoa</taxon>
        <taxon>Arthropoda</taxon>
        <taxon>Hexapoda</taxon>
        <taxon>Insecta</taxon>
        <taxon>Pterygota</taxon>
        <taxon>Neoptera</taxon>
        <taxon>Paraneoptera</taxon>
        <taxon>Hemiptera</taxon>
        <taxon>Sternorrhyncha</taxon>
        <taxon>Aphidomorpha</taxon>
        <taxon>Aphidoidea</taxon>
        <taxon>Aphididae</taxon>
        <taxon>Aphidini</taxon>
        <taxon>Aphis</taxon>
        <taxon>Aphis</taxon>
    </lineage>
</organism>
<accession>A0A6G0WSR8</accession>
<comment type="caution">
    <text evidence="1">The sequence shown here is derived from an EMBL/GenBank/DDBJ whole genome shotgun (WGS) entry which is preliminary data.</text>
</comment>
<dbReference type="OrthoDB" id="6600435at2759"/>
<reference evidence="1 2" key="1">
    <citation type="submission" date="2019-08" db="EMBL/GenBank/DDBJ databases">
        <title>Whole genome of Aphis craccivora.</title>
        <authorList>
            <person name="Voronova N.V."/>
            <person name="Shulinski R.S."/>
            <person name="Bandarenka Y.V."/>
            <person name="Zhorov D.G."/>
            <person name="Warner D."/>
        </authorList>
    </citation>
    <scope>NUCLEOTIDE SEQUENCE [LARGE SCALE GENOMIC DNA]</scope>
    <source>
        <strain evidence="1">180601</strain>
        <tissue evidence="1">Whole Body</tissue>
    </source>
</reference>
<gene>
    <name evidence="1" type="ORF">FWK35_00019758</name>
</gene>
<dbReference type="SUPFAM" id="SSF56219">
    <property type="entry name" value="DNase I-like"/>
    <property type="match status" value="1"/>
</dbReference>
<dbReference type="Gene3D" id="3.60.10.10">
    <property type="entry name" value="Endonuclease/exonuclease/phosphatase"/>
    <property type="match status" value="1"/>
</dbReference>
<dbReference type="AlphaFoldDB" id="A0A6G0WSR8"/>
<evidence type="ECO:0008006" key="3">
    <source>
        <dbReference type="Google" id="ProtNLM"/>
    </source>
</evidence>
<dbReference type="Proteomes" id="UP000478052">
    <property type="component" value="Unassembled WGS sequence"/>
</dbReference>
<evidence type="ECO:0000313" key="2">
    <source>
        <dbReference type="Proteomes" id="UP000478052"/>
    </source>
</evidence>